<dbReference type="SUPFAM" id="SSF53850">
    <property type="entry name" value="Periplasmic binding protein-like II"/>
    <property type="match status" value="1"/>
</dbReference>
<dbReference type="EMBL" id="CP094929">
    <property type="protein sequence ID" value="UOM51101.1"/>
    <property type="molecule type" value="Genomic_DNA"/>
</dbReference>
<dbReference type="CDD" id="cd13585">
    <property type="entry name" value="PBP2_TMBP_like"/>
    <property type="match status" value="1"/>
</dbReference>
<name>A0ABY4DAE2_9SPIR</name>
<dbReference type="Proteomes" id="UP000829708">
    <property type="component" value="Chromosome"/>
</dbReference>
<dbReference type="PANTHER" id="PTHR30061:SF50">
    <property type="entry name" value="MALTOSE_MALTODEXTRIN-BINDING PERIPLASMIC PROTEIN"/>
    <property type="match status" value="1"/>
</dbReference>
<reference evidence="6" key="1">
    <citation type="journal article" date="2024" name="J Bioinform Genom">
        <title>Complete genome sequence of the type strain bacterium Sphaerochaeta associata GLS2t (VKM B-2742)t.</title>
        <authorList>
            <person name="Troshina O.Y."/>
            <person name="Tepeeva A.N."/>
            <person name="Arzamasceva V.O."/>
            <person name="Whitman W.B."/>
            <person name="Varghese N."/>
            <person name="Shapiro N."/>
            <person name="Woyke T."/>
            <person name="Kripides N.C."/>
            <person name="Vasilenko O.V."/>
        </authorList>
    </citation>
    <scope>NUCLEOTIDE SEQUENCE [LARGE SCALE GENOMIC DNA]</scope>
    <source>
        <strain evidence="6">GLS2T</strain>
    </source>
</reference>
<dbReference type="PANTHER" id="PTHR30061">
    <property type="entry name" value="MALTOSE-BINDING PERIPLASMIC PROTEIN"/>
    <property type="match status" value="1"/>
</dbReference>
<proteinExistence type="inferred from homology"/>
<sequence length="426" mass="47292">MRMMRKTLSVTLVLMLVAGVIFAAGSKETTSSLKPQKIRVLLWDSTFNSNILPNEIEAKFEAVYPDYDVEFEKVAYDSLDKQILLAHASGNDYDVIQVITTSLNPLYAGGVLAPMDSLLAKTNLDFSTWSPAAIAAGKIKGQVFGLPFDPDCRILAYNVNILNQIGLSAPQTTNDMLTIARTAYEKLGVYAMAGQISKNVFCMYDLGGFMLSFDAKVYDEVDGKYVAQLNTPQALEFLKWAVEMYKYMPKDTNINDTLARSMFAQGKVAMLWWTPSQIKSVIPQFPNRKDLEFSVMPMGPTGVRGSAMGGYHWGIGAGSKNKEAAMTFLEFVLQPENQALIARGLPADTNAFDYPPYNVSDYDMFREQLASSAYPAPLISVFTRIAETWNRRFQEALLGIVTPEAAVRLGQIEVQEILDGFNKDLK</sequence>
<feature type="chain" id="PRO_5046761018" evidence="4">
    <location>
        <begin position="24"/>
        <end position="426"/>
    </location>
</feature>
<dbReference type="Gene3D" id="3.40.190.10">
    <property type="entry name" value="Periplasmic binding protein-like II"/>
    <property type="match status" value="1"/>
</dbReference>
<evidence type="ECO:0000256" key="1">
    <source>
        <dbReference type="ARBA" id="ARBA00008520"/>
    </source>
</evidence>
<dbReference type="RefSeq" id="WP_244772477.1">
    <property type="nucleotide sequence ID" value="NZ_CP094929.1"/>
</dbReference>
<organism evidence="5 6">
    <name type="scientific">Sphaerochaeta associata</name>
    <dbReference type="NCBI Taxonomy" id="1129264"/>
    <lineage>
        <taxon>Bacteria</taxon>
        <taxon>Pseudomonadati</taxon>
        <taxon>Spirochaetota</taxon>
        <taxon>Spirochaetia</taxon>
        <taxon>Spirochaetales</taxon>
        <taxon>Sphaerochaetaceae</taxon>
        <taxon>Sphaerochaeta</taxon>
    </lineage>
</organism>
<dbReference type="Pfam" id="PF01547">
    <property type="entry name" value="SBP_bac_1"/>
    <property type="match status" value="1"/>
</dbReference>
<dbReference type="InterPro" id="IPR006059">
    <property type="entry name" value="SBP"/>
</dbReference>
<evidence type="ECO:0000256" key="3">
    <source>
        <dbReference type="ARBA" id="ARBA00022729"/>
    </source>
</evidence>
<feature type="signal peptide" evidence="4">
    <location>
        <begin position="1"/>
        <end position="23"/>
    </location>
</feature>
<evidence type="ECO:0000313" key="5">
    <source>
        <dbReference type="EMBL" id="UOM51101.1"/>
    </source>
</evidence>
<evidence type="ECO:0000256" key="4">
    <source>
        <dbReference type="SAM" id="SignalP"/>
    </source>
</evidence>
<accession>A0ABY4DAE2</accession>
<evidence type="ECO:0000256" key="2">
    <source>
        <dbReference type="ARBA" id="ARBA00022448"/>
    </source>
</evidence>
<evidence type="ECO:0000313" key="6">
    <source>
        <dbReference type="Proteomes" id="UP000829708"/>
    </source>
</evidence>
<keyword evidence="2" id="KW-0813">Transport</keyword>
<gene>
    <name evidence="5" type="ORF">MUG09_16210</name>
</gene>
<comment type="similarity">
    <text evidence="1">Belongs to the bacterial solute-binding protein 1 family.</text>
</comment>
<keyword evidence="3 4" id="KW-0732">Signal</keyword>
<protein>
    <submittedName>
        <fullName evidence="5">Sugar ABC transporter substrate-binding protein</fullName>
    </submittedName>
</protein>
<keyword evidence="6" id="KW-1185">Reference proteome</keyword>